<dbReference type="Proteomes" id="UP001150941">
    <property type="component" value="Unassembled WGS sequence"/>
</dbReference>
<protein>
    <submittedName>
        <fullName evidence="1">Uncharacterized protein</fullName>
    </submittedName>
</protein>
<dbReference type="EMBL" id="JAPQKS010000007">
    <property type="protein sequence ID" value="KAJ5219873.1"/>
    <property type="molecule type" value="Genomic_DNA"/>
</dbReference>
<reference evidence="1" key="2">
    <citation type="journal article" date="2023" name="IMA Fungus">
        <title>Comparative genomic study of the Penicillium genus elucidates a diverse pangenome and 15 lateral gene transfer events.</title>
        <authorList>
            <person name="Petersen C."/>
            <person name="Sorensen T."/>
            <person name="Nielsen M.R."/>
            <person name="Sondergaard T.E."/>
            <person name="Sorensen J.L."/>
            <person name="Fitzpatrick D.A."/>
            <person name="Frisvad J.C."/>
            <person name="Nielsen K.L."/>
        </authorList>
    </citation>
    <scope>NUCLEOTIDE SEQUENCE</scope>
    <source>
        <strain evidence="1">IBT 19713</strain>
    </source>
</reference>
<comment type="caution">
    <text evidence="1">The sequence shown here is derived from an EMBL/GenBank/DDBJ whole genome shotgun (WGS) entry which is preliminary data.</text>
</comment>
<sequence>MTIVEILTAKPDKRDDNDVIVVKKYAPYKRARCFETPIASPLVSPGRYIDQRQYSQPKNLPNDLYSLMAPR</sequence>
<accession>A0A9W9TEN5</accession>
<dbReference type="AlphaFoldDB" id="A0A9W9TEN5"/>
<proteinExistence type="predicted"/>
<dbReference type="RefSeq" id="XP_058326703.1">
    <property type="nucleotide sequence ID" value="XM_058478373.1"/>
</dbReference>
<organism evidence="1 2">
    <name type="scientific">Penicillium chermesinum</name>
    <dbReference type="NCBI Taxonomy" id="63820"/>
    <lineage>
        <taxon>Eukaryota</taxon>
        <taxon>Fungi</taxon>
        <taxon>Dikarya</taxon>
        <taxon>Ascomycota</taxon>
        <taxon>Pezizomycotina</taxon>
        <taxon>Eurotiomycetes</taxon>
        <taxon>Eurotiomycetidae</taxon>
        <taxon>Eurotiales</taxon>
        <taxon>Aspergillaceae</taxon>
        <taxon>Penicillium</taxon>
    </lineage>
</organism>
<keyword evidence="2" id="KW-1185">Reference proteome</keyword>
<reference evidence="1" key="1">
    <citation type="submission" date="2022-11" db="EMBL/GenBank/DDBJ databases">
        <authorList>
            <person name="Petersen C."/>
        </authorList>
    </citation>
    <scope>NUCLEOTIDE SEQUENCE</scope>
    <source>
        <strain evidence="1">IBT 19713</strain>
    </source>
</reference>
<dbReference type="GeneID" id="83205676"/>
<name>A0A9W9TEN5_9EURO</name>
<gene>
    <name evidence="1" type="ORF">N7468_009077</name>
</gene>
<evidence type="ECO:0000313" key="1">
    <source>
        <dbReference type="EMBL" id="KAJ5219873.1"/>
    </source>
</evidence>
<evidence type="ECO:0000313" key="2">
    <source>
        <dbReference type="Proteomes" id="UP001150941"/>
    </source>
</evidence>